<evidence type="ECO:0000256" key="4">
    <source>
        <dbReference type="ARBA" id="ARBA00023014"/>
    </source>
</evidence>
<dbReference type="PIRSF" id="PIRSF001435">
    <property type="entry name" value="Nth"/>
    <property type="match status" value="1"/>
</dbReference>
<dbReference type="EMBL" id="CAADFA010000385">
    <property type="protein sequence ID" value="VFJ65078.1"/>
    <property type="molecule type" value="Genomic_DNA"/>
</dbReference>
<organism evidence="7">
    <name type="scientific">Candidatus Kentrum sp. FM</name>
    <dbReference type="NCBI Taxonomy" id="2126340"/>
    <lineage>
        <taxon>Bacteria</taxon>
        <taxon>Pseudomonadati</taxon>
        <taxon>Pseudomonadota</taxon>
        <taxon>Gammaproteobacteria</taxon>
        <taxon>Candidatus Kentrum</taxon>
    </lineage>
</organism>
<feature type="domain" description="HhH-GPD" evidence="5">
    <location>
        <begin position="40"/>
        <end position="197"/>
    </location>
</feature>
<dbReference type="Pfam" id="PF00730">
    <property type="entry name" value="HhH-GPD"/>
    <property type="match status" value="1"/>
</dbReference>
<dbReference type="GO" id="GO:0046872">
    <property type="term" value="F:metal ion binding"/>
    <property type="evidence" value="ECO:0007669"/>
    <property type="project" value="UniProtKB-KW"/>
</dbReference>
<reference evidence="7" key="1">
    <citation type="submission" date="2019-02" db="EMBL/GenBank/DDBJ databases">
        <authorList>
            <person name="Gruber-Vodicka R. H."/>
            <person name="Seah K. B. B."/>
        </authorList>
    </citation>
    <scope>NUCLEOTIDE SEQUENCE</scope>
    <source>
        <strain evidence="7">BECK_BZ163</strain>
        <strain evidence="8">BECK_BZ164</strain>
        <strain evidence="6">BECK_BZ165</strain>
    </source>
</reference>
<dbReference type="GO" id="GO:0006284">
    <property type="term" value="P:base-excision repair"/>
    <property type="evidence" value="ECO:0007669"/>
    <property type="project" value="InterPro"/>
</dbReference>
<accession>A0A450TJ04</accession>
<keyword evidence="4" id="KW-0411">Iron-sulfur</keyword>
<dbReference type="SMART" id="SM00478">
    <property type="entry name" value="ENDO3c"/>
    <property type="match status" value="1"/>
</dbReference>
<keyword evidence="7" id="KW-0255">Endonuclease</keyword>
<keyword evidence="7" id="KW-0540">Nuclease</keyword>
<dbReference type="EMBL" id="CAADFL010000211">
    <property type="protein sequence ID" value="VFK11856.1"/>
    <property type="molecule type" value="Genomic_DNA"/>
</dbReference>
<dbReference type="CDD" id="cd00056">
    <property type="entry name" value="ENDO3c"/>
    <property type="match status" value="1"/>
</dbReference>
<dbReference type="AlphaFoldDB" id="A0A450TJ04"/>
<evidence type="ECO:0000256" key="1">
    <source>
        <dbReference type="ARBA" id="ARBA00022485"/>
    </source>
</evidence>
<dbReference type="SUPFAM" id="SSF48150">
    <property type="entry name" value="DNA-glycosylase"/>
    <property type="match status" value="1"/>
</dbReference>
<dbReference type="GO" id="GO:0051539">
    <property type="term" value="F:4 iron, 4 sulfur cluster binding"/>
    <property type="evidence" value="ECO:0007669"/>
    <property type="project" value="UniProtKB-KW"/>
</dbReference>
<protein>
    <submittedName>
        <fullName evidence="7">Endonuclease-3 related protein</fullName>
    </submittedName>
</protein>
<dbReference type="Gene3D" id="1.10.340.30">
    <property type="entry name" value="Hypothetical protein, domain 2"/>
    <property type="match status" value="1"/>
</dbReference>
<evidence type="ECO:0000256" key="3">
    <source>
        <dbReference type="ARBA" id="ARBA00023004"/>
    </source>
</evidence>
<evidence type="ECO:0000259" key="5">
    <source>
        <dbReference type="SMART" id="SM00478"/>
    </source>
</evidence>
<keyword evidence="2" id="KW-0479">Metal-binding</keyword>
<sequence>MSANHTQRLLSVYHTLEECHGPQHWWPGDSPFEVMVGAVLTQNTAWGNVEKAIANLKAAACLDPDRIGALPITDLAGLIRPSGYFNVKAKRLQQLCLWYVEQGGHRRLSRLDTPSLRDALLGVHGIGPETADDIVLYAFDRPVFVIDAYTRRIFSRLEIFPADLPYETLRAGFEQALPADTELFNEYHALIVRHGKEICRKRPRCDLCCLRWICKNPGSSGVSSGSNRR</sequence>
<dbReference type="InterPro" id="IPR003265">
    <property type="entry name" value="HhH-GPD_domain"/>
</dbReference>
<dbReference type="EMBL" id="CAADEZ010000442">
    <property type="protein sequence ID" value="VFJ67283.1"/>
    <property type="molecule type" value="Genomic_DNA"/>
</dbReference>
<name>A0A450TJ04_9GAMM</name>
<evidence type="ECO:0000313" key="6">
    <source>
        <dbReference type="EMBL" id="VFJ65078.1"/>
    </source>
</evidence>
<keyword evidence="7" id="KW-0378">Hydrolase</keyword>
<dbReference type="Gene3D" id="1.10.1670.10">
    <property type="entry name" value="Helix-hairpin-Helix base-excision DNA repair enzymes (C-terminal)"/>
    <property type="match status" value="1"/>
</dbReference>
<evidence type="ECO:0000313" key="7">
    <source>
        <dbReference type="EMBL" id="VFJ67283.1"/>
    </source>
</evidence>
<keyword evidence="3" id="KW-0408">Iron</keyword>
<dbReference type="GO" id="GO:0004519">
    <property type="term" value="F:endonuclease activity"/>
    <property type="evidence" value="ECO:0007669"/>
    <property type="project" value="UniProtKB-KW"/>
</dbReference>
<dbReference type="InterPro" id="IPR011257">
    <property type="entry name" value="DNA_glycosylase"/>
</dbReference>
<proteinExistence type="predicted"/>
<dbReference type="PANTHER" id="PTHR10359">
    <property type="entry name" value="A/G-SPECIFIC ADENINE GLYCOSYLASE/ENDONUCLEASE III"/>
    <property type="match status" value="1"/>
</dbReference>
<keyword evidence="1" id="KW-0004">4Fe-4S</keyword>
<dbReference type="InterPro" id="IPR023170">
    <property type="entry name" value="HhH_base_excis_C"/>
</dbReference>
<evidence type="ECO:0000313" key="8">
    <source>
        <dbReference type="EMBL" id="VFK11856.1"/>
    </source>
</evidence>
<evidence type="ECO:0000256" key="2">
    <source>
        <dbReference type="ARBA" id="ARBA00022723"/>
    </source>
</evidence>
<gene>
    <name evidence="7" type="ORF">BECKFM1743A_GA0114220_104425</name>
    <name evidence="8" type="ORF">BECKFM1743B_GA0114221_102114</name>
    <name evidence="6" type="ORF">BECKFM1743C_GA0114222_103854</name>
</gene>
<dbReference type="PANTHER" id="PTHR10359:SF19">
    <property type="entry name" value="DNA REPAIR GLYCOSYLASE MJ1434-RELATED"/>
    <property type="match status" value="1"/>
</dbReference>